<evidence type="ECO:0000313" key="3">
    <source>
        <dbReference type="Proteomes" id="UP001243330"/>
    </source>
</evidence>
<accession>A0AAD8ZZ86</accession>
<proteinExistence type="predicted"/>
<gene>
    <name evidence="2" type="ORF">CCHR01_18893</name>
</gene>
<feature type="region of interest" description="Disordered" evidence="1">
    <location>
        <begin position="1"/>
        <end position="29"/>
    </location>
</feature>
<name>A0AAD8ZZ86_9PEZI</name>
<organism evidence="2 3">
    <name type="scientific">Colletotrichum chrysophilum</name>
    <dbReference type="NCBI Taxonomy" id="1836956"/>
    <lineage>
        <taxon>Eukaryota</taxon>
        <taxon>Fungi</taxon>
        <taxon>Dikarya</taxon>
        <taxon>Ascomycota</taxon>
        <taxon>Pezizomycotina</taxon>
        <taxon>Sordariomycetes</taxon>
        <taxon>Hypocreomycetidae</taxon>
        <taxon>Glomerellales</taxon>
        <taxon>Glomerellaceae</taxon>
        <taxon>Colletotrichum</taxon>
        <taxon>Colletotrichum gloeosporioides species complex</taxon>
    </lineage>
</organism>
<keyword evidence="3" id="KW-1185">Reference proteome</keyword>
<evidence type="ECO:0000256" key="1">
    <source>
        <dbReference type="SAM" id="MobiDB-lite"/>
    </source>
</evidence>
<dbReference type="Proteomes" id="UP001243330">
    <property type="component" value="Unassembled WGS sequence"/>
</dbReference>
<dbReference type="AlphaFoldDB" id="A0AAD8ZZ86"/>
<evidence type="ECO:0000313" key="2">
    <source>
        <dbReference type="EMBL" id="KAK1838481.1"/>
    </source>
</evidence>
<comment type="caution">
    <text evidence="2">The sequence shown here is derived from an EMBL/GenBank/DDBJ whole genome shotgun (WGS) entry which is preliminary data.</text>
</comment>
<dbReference type="EMBL" id="JAQOWY010000821">
    <property type="protein sequence ID" value="KAK1838481.1"/>
    <property type="molecule type" value="Genomic_DNA"/>
</dbReference>
<sequence length="29" mass="3247">MRQRWPTLHLSGPQGPIRPMDLSNGTSRG</sequence>
<protein>
    <submittedName>
        <fullName evidence="2">Uncharacterized protein</fullName>
    </submittedName>
</protein>
<reference evidence="2" key="1">
    <citation type="submission" date="2023-01" db="EMBL/GenBank/DDBJ databases">
        <title>Colletotrichum chrysophilum M932 genome sequence.</title>
        <authorList>
            <person name="Baroncelli R."/>
        </authorList>
    </citation>
    <scope>NUCLEOTIDE SEQUENCE</scope>
    <source>
        <strain evidence="2">M932</strain>
    </source>
</reference>